<dbReference type="EMBL" id="JABCRI010000010">
    <property type="protein sequence ID" value="KAF8398854.1"/>
    <property type="molecule type" value="Genomic_DNA"/>
</dbReference>
<keyword evidence="3" id="KW-1185">Reference proteome</keyword>
<evidence type="ECO:0000313" key="3">
    <source>
        <dbReference type="Proteomes" id="UP000655225"/>
    </source>
</evidence>
<organism evidence="2 3">
    <name type="scientific">Tetracentron sinense</name>
    <name type="common">Spur-leaf</name>
    <dbReference type="NCBI Taxonomy" id="13715"/>
    <lineage>
        <taxon>Eukaryota</taxon>
        <taxon>Viridiplantae</taxon>
        <taxon>Streptophyta</taxon>
        <taxon>Embryophyta</taxon>
        <taxon>Tracheophyta</taxon>
        <taxon>Spermatophyta</taxon>
        <taxon>Magnoliopsida</taxon>
        <taxon>Trochodendrales</taxon>
        <taxon>Trochodendraceae</taxon>
        <taxon>Tetracentron</taxon>
    </lineage>
</organism>
<proteinExistence type="predicted"/>
<evidence type="ECO:0000256" key="1">
    <source>
        <dbReference type="SAM" id="MobiDB-lite"/>
    </source>
</evidence>
<dbReference type="AlphaFoldDB" id="A0A835DG24"/>
<gene>
    <name evidence="2" type="ORF">HHK36_014718</name>
</gene>
<dbReference type="OrthoDB" id="441412at2759"/>
<protein>
    <submittedName>
        <fullName evidence="2">Uncharacterized protein</fullName>
    </submittedName>
</protein>
<dbReference type="Proteomes" id="UP000655225">
    <property type="component" value="Unassembled WGS sequence"/>
</dbReference>
<reference evidence="2 3" key="1">
    <citation type="submission" date="2020-04" db="EMBL/GenBank/DDBJ databases">
        <title>Plant Genome Project.</title>
        <authorList>
            <person name="Zhang R.-G."/>
        </authorList>
    </citation>
    <scope>NUCLEOTIDE SEQUENCE [LARGE SCALE GENOMIC DNA]</scope>
    <source>
        <strain evidence="2">YNK0</strain>
        <tissue evidence="2">Leaf</tissue>
    </source>
</reference>
<feature type="region of interest" description="Disordered" evidence="1">
    <location>
        <begin position="48"/>
        <end position="70"/>
    </location>
</feature>
<accession>A0A835DG24</accession>
<feature type="compositionally biased region" description="Polar residues" evidence="1">
    <location>
        <begin position="10"/>
        <end position="24"/>
    </location>
</feature>
<comment type="caution">
    <text evidence="2">The sequence shown here is derived from an EMBL/GenBank/DDBJ whole genome shotgun (WGS) entry which is preliminary data.</text>
</comment>
<evidence type="ECO:0000313" key="2">
    <source>
        <dbReference type="EMBL" id="KAF8398854.1"/>
    </source>
</evidence>
<feature type="region of interest" description="Disordered" evidence="1">
    <location>
        <begin position="1"/>
        <end position="30"/>
    </location>
</feature>
<sequence length="70" mass="7696">MANYKRRSTKSFPRSFQVKPSHSLSYPRVPSRGTYALPLVSARSEEAATTSKNVEAKEFAGQNPKPPLGS</sequence>
<name>A0A835DG24_TETSI</name>